<evidence type="ECO:0000256" key="1">
    <source>
        <dbReference type="SAM" id="Phobius"/>
    </source>
</evidence>
<dbReference type="EMBL" id="JBHSPR010000010">
    <property type="protein sequence ID" value="MFC6017212.1"/>
    <property type="molecule type" value="Genomic_DNA"/>
</dbReference>
<gene>
    <name evidence="2" type="ORF">ACFP2T_13470</name>
</gene>
<sequence length="696" mass="71840">MSDTSLVFNILAKDRASRVFSKVRRAALDGGSAIRMAFGPGAAPVLATATAGAIGLGAALAGAGAAAGVFGAVTASAFSEVQEASKKSADLVDKVALLEERIRVANATGVGDAKKLEKARVNALNELMARYNQMPPALRQVTQAYDGMGLSWQRFVDKNKPATYGIMTRGFTLISSIVPKLQPLFDVAANAAGRLVNSLTKAAGGGGIERLVGWLTAQAGPALTNLGTIGKNFAIVMGSLLGEFDSTGQGILKWIADASTKWAAWAQQTEGGGLQAFSAYVQQHGPQVFELLSNLATAAVNIAQATAPLAPISLAIAGALASIVAALPPGVITALVAAWISYSVAMKGYRVAATAAGIATSVASSKAVTALGGWMVAGARWSATMIASAGRATATWVASMARWVATSTVAAARSVATMAIAVATTVGGWIAMAASAMASAAVIAIAWLISLGPIALIVLGIIALIAIFVLLWNKCSWFRDFWIGAWNLIKGAVMAAFGWIRDNWKLVLAIITGPVGMAVFLVNKYWGQIKAGAGAAVDWVKTKWNQITSFFTGLRNKIAGTLSGMFSPLWSGFRNTINKLIGGWNRLSFTIGGGSFAGISIPSASFGTPNIPYLYGGGTIAKGGAAMVADKRGRGGEMVHLPKSAQVTPLRNGAGGGAVRVDMHIEPGAERFLHETIRKFVTFKGGSVQSAYGSGS</sequence>
<keyword evidence="3" id="KW-1185">Reference proteome</keyword>
<evidence type="ECO:0008006" key="4">
    <source>
        <dbReference type="Google" id="ProtNLM"/>
    </source>
</evidence>
<dbReference type="RefSeq" id="WP_377421303.1">
    <property type="nucleotide sequence ID" value="NZ_JBHSPR010000010.1"/>
</dbReference>
<name>A0ABW1K7H5_9ACTN</name>
<evidence type="ECO:0000313" key="3">
    <source>
        <dbReference type="Proteomes" id="UP001596203"/>
    </source>
</evidence>
<dbReference type="Proteomes" id="UP001596203">
    <property type="component" value="Unassembled WGS sequence"/>
</dbReference>
<keyword evidence="1" id="KW-1133">Transmembrane helix</keyword>
<proteinExistence type="predicted"/>
<feature type="transmembrane region" description="Helical" evidence="1">
    <location>
        <begin position="481"/>
        <end position="500"/>
    </location>
</feature>
<protein>
    <recommendedName>
        <fullName evidence="4">Phage tail tape measure protein</fullName>
    </recommendedName>
</protein>
<feature type="transmembrane region" description="Helical" evidence="1">
    <location>
        <begin position="506"/>
        <end position="523"/>
    </location>
</feature>
<feature type="transmembrane region" description="Helical" evidence="1">
    <location>
        <begin position="314"/>
        <end position="340"/>
    </location>
</feature>
<feature type="transmembrane region" description="Helical" evidence="1">
    <location>
        <begin position="415"/>
        <end position="448"/>
    </location>
</feature>
<comment type="caution">
    <text evidence="2">The sequence shown here is derived from an EMBL/GenBank/DDBJ whole genome shotgun (WGS) entry which is preliminary data.</text>
</comment>
<organism evidence="2 3">
    <name type="scientific">Plantactinospora solaniradicis</name>
    <dbReference type="NCBI Taxonomy" id="1723736"/>
    <lineage>
        <taxon>Bacteria</taxon>
        <taxon>Bacillati</taxon>
        <taxon>Actinomycetota</taxon>
        <taxon>Actinomycetes</taxon>
        <taxon>Micromonosporales</taxon>
        <taxon>Micromonosporaceae</taxon>
        <taxon>Plantactinospora</taxon>
    </lineage>
</organism>
<evidence type="ECO:0000313" key="2">
    <source>
        <dbReference type="EMBL" id="MFC6017212.1"/>
    </source>
</evidence>
<accession>A0ABW1K7H5</accession>
<feature type="transmembrane region" description="Helical" evidence="1">
    <location>
        <begin position="454"/>
        <end position="472"/>
    </location>
</feature>
<keyword evidence="1" id="KW-0812">Transmembrane</keyword>
<keyword evidence="1" id="KW-0472">Membrane</keyword>
<reference evidence="3" key="1">
    <citation type="journal article" date="2019" name="Int. J. Syst. Evol. Microbiol.">
        <title>The Global Catalogue of Microorganisms (GCM) 10K type strain sequencing project: providing services to taxonomists for standard genome sequencing and annotation.</title>
        <authorList>
            <consortium name="The Broad Institute Genomics Platform"/>
            <consortium name="The Broad Institute Genome Sequencing Center for Infectious Disease"/>
            <person name="Wu L."/>
            <person name="Ma J."/>
        </authorList>
    </citation>
    <scope>NUCLEOTIDE SEQUENCE [LARGE SCALE GENOMIC DNA]</scope>
    <source>
        <strain evidence="3">ZS-35-S2</strain>
    </source>
</reference>